<organism evidence="1 2">
    <name type="scientific">Candidatus Scalindua rubra</name>
    <dbReference type="NCBI Taxonomy" id="1872076"/>
    <lineage>
        <taxon>Bacteria</taxon>
        <taxon>Pseudomonadati</taxon>
        <taxon>Planctomycetota</taxon>
        <taxon>Candidatus Brocadiia</taxon>
        <taxon>Candidatus Brocadiales</taxon>
        <taxon>Candidatus Scalinduaceae</taxon>
        <taxon>Candidatus Scalindua</taxon>
    </lineage>
</organism>
<proteinExistence type="predicted"/>
<accession>A0A1E3XG63</accession>
<dbReference type="EMBL" id="MAYW01000003">
    <property type="protein sequence ID" value="ODS34625.1"/>
    <property type="molecule type" value="Genomic_DNA"/>
</dbReference>
<gene>
    <name evidence="1" type="ORF">SCARUB_00205</name>
</gene>
<dbReference type="AlphaFoldDB" id="A0A1E3XG63"/>
<evidence type="ECO:0008006" key="3">
    <source>
        <dbReference type="Google" id="ProtNLM"/>
    </source>
</evidence>
<comment type="caution">
    <text evidence="1">The sequence shown here is derived from an EMBL/GenBank/DDBJ whole genome shotgun (WGS) entry which is preliminary data.</text>
</comment>
<evidence type="ECO:0000313" key="1">
    <source>
        <dbReference type="EMBL" id="ODS34625.1"/>
    </source>
</evidence>
<evidence type="ECO:0000313" key="2">
    <source>
        <dbReference type="Proteomes" id="UP000094056"/>
    </source>
</evidence>
<dbReference type="Proteomes" id="UP000094056">
    <property type="component" value="Unassembled WGS sequence"/>
</dbReference>
<reference evidence="1 2" key="1">
    <citation type="submission" date="2016-07" db="EMBL/GenBank/DDBJ databases">
        <title>Draft genome of Scalindua rubra, obtained from a brine-seawater interface in the Red Sea, sheds light on salt adaptation in anammox bacteria.</title>
        <authorList>
            <person name="Speth D.R."/>
            <person name="Lagkouvardos I."/>
            <person name="Wang Y."/>
            <person name="Qian P.-Y."/>
            <person name="Dutilh B.E."/>
            <person name="Jetten M.S."/>
        </authorList>
    </citation>
    <scope>NUCLEOTIDE SEQUENCE [LARGE SCALE GENOMIC DNA]</scope>
    <source>
        <strain evidence="1">BSI-1</strain>
    </source>
</reference>
<sequence>MGRIRKYIDVGERRCLALFDTGARNTYVIKEIASKLPNFDLPIKESL</sequence>
<name>A0A1E3XG63_9BACT</name>
<protein>
    <recommendedName>
        <fullName evidence="3">Peptidase A2 domain-containing protein</fullName>
    </recommendedName>
</protein>